<evidence type="ECO:0000313" key="2">
    <source>
        <dbReference type="EMBL" id="QPC47343.1"/>
    </source>
</evidence>
<organism evidence="2 3">
    <name type="scientific">Mangrovibacillus cuniculi</name>
    <dbReference type="NCBI Taxonomy" id="2593652"/>
    <lineage>
        <taxon>Bacteria</taxon>
        <taxon>Bacillati</taxon>
        <taxon>Bacillota</taxon>
        <taxon>Bacilli</taxon>
        <taxon>Bacillales</taxon>
        <taxon>Bacillaceae</taxon>
        <taxon>Mangrovibacillus</taxon>
    </lineage>
</organism>
<feature type="transmembrane region" description="Helical" evidence="1">
    <location>
        <begin position="54"/>
        <end position="74"/>
    </location>
</feature>
<dbReference type="EMBL" id="CP049742">
    <property type="protein sequence ID" value="QPC47343.1"/>
    <property type="molecule type" value="Genomic_DNA"/>
</dbReference>
<name>A0A7S8CCB2_9BACI</name>
<dbReference type="Proteomes" id="UP000593626">
    <property type="component" value="Chromosome"/>
</dbReference>
<proteinExistence type="predicted"/>
<protein>
    <submittedName>
        <fullName evidence="2">YufK family protein</fullName>
    </submittedName>
</protein>
<dbReference type="RefSeq" id="WP_239672014.1">
    <property type="nucleotide sequence ID" value="NZ_CP049742.1"/>
</dbReference>
<dbReference type="Pfam" id="PF17328">
    <property type="entry name" value="DUF5366"/>
    <property type="match status" value="1"/>
</dbReference>
<feature type="transmembrane region" description="Helical" evidence="1">
    <location>
        <begin position="120"/>
        <end position="139"/>
    </location>
</feature>
<keyword evidence="1" id="KW-0472">Membrane</keyword>
<feature type="transmembrane region" description="Helical" evidence="1">
    <location>
        <begin position="12"/>
        <end position="34"/>
    </location>
</feature>
<dbReference type="InterPro" id="IPR035289">
    <property type="entry name" value="DUF5366"/>
</dbReference>
<keyword evidence="1" id="KW-1133">Transmembrane helix</keyword>
<evidence type="ECO:0000313" key="3">
    <source>
        <dbReference type="Proteomes" id="UP000593626"/>
    </source>
</evidence>
<evidence type="ECO:0000256" key="1">
    <source>
        <dbReference type="SAM" id="Phobius"/>
    </source>
</evidence>
<dbReference type="KEGG" id="mcui:G8O30_10470"/>
<accession>A0A7S8CCB2</accession>
<sequence length="183" mass="20270">MKNTYLAGYIPLATIMLFSLAFSVNVQSITIGVMKDIGLYAGLLEFLSEVELKFAVLSMYFVAFFMIFCAVKIVSETIHEMGLLFFSNETEGSSLLKVKGTGVVYILAGLIALFVTFSFLLVLGIFVLSTVVYFFLFIYRMSDSFSVMGTLGFIFFEVIAWACIITGIGYIVLKLYTSVVAVI</sequence>
<dbReference type="AlphaFoldDB" id="A0A7S8CCB2"/>
<keyword evidence="1" id="KW-0812">Transmembrane</keyword>
<keyword evidence="3" id="KW-1185">Reference proteome</keyword>
<reference evidence="2 3" key="1">
    <citation type="submission" date="2019-07" db="EMBL/GenBank/DDBJ databases">
        <title>Genome sequence of 2 isolates from Red Sea Mangroves.</title>
        <authorList>
            <person name="Sefrji F."/>
            <person name="Michoud G."/>
            <person name="Merlino G."/>
            <person name="Daffonchio D."/>
        </authorList>
    </citation>
    <scope>NUCLEOTIDE SEQUENCE [LARGE SCALE GENOMIC DNA]</scope>
    <source>
        <strain evidence="2 3">R1DC41</strain>
    </source>
</reference>
<gene>
    <name evidence="2" type="ORF">G8O30_10470</name>
</gene>
<feature type="transmembrane region" description="Helical" evidence="1">
    <location>
        <begin position="151"/>
        <end position="173"/>
    </location>
</feature>